<feature type="region of interest" description="Disordered" evidence="1">
    <location>
        <begin position="384"/>
        <end position="414"/>
    </location>
</feature>
<evidence type="ECO:0000313" key="3">
    <source>
        <dbReference type="Proteomes" id="UP000323707"/>
    </source>
</evidence>
<evidence type="ECO:0000256" key="1">
    <source>
        <dbReference type="SAM" id="MobiDB-lite"/>
    </source>
</evidence>
<name>A0A5M9QVL8_9HELI</name>
<dbReference type="EMBL" id="VXKE01000004">
    <property type="protein sequence ID" value="KAA8711155.1"/>
    <property type="molecule type" value="Genomic_DNA"/>
</dbReference>
<protein>
    <submittedName>
        <fullName evidence="2">Divalent metal cation transporter</fullName>
    </submittedName>
</protein>
<reference evidence="2 3" key="1">
    <citation type="submission" date="2019-09" db="EMBL/GenBank/DDBJ databases">
        <title>Draft genome sequence of various Type strains from the CCUG.</title>
        <authorList>
            <person name="Pineiro-Iglesias B."/>
            <person name="Tunovic T."/>
            <person name="Unosson C."/>
            <person name="Inganas E."/>
            <person name="Ohlen M."/>
            <person name="Cardew S."/>
            <person name="Jensie-Markopoulos S."/>
            <person name="Salva-Serra F."/>
            <person name="Jaen-Luchoro D."/>
            <person name="Karlsson R."/>
            <person name="Svensson-Stadler L."/>
            <person name="Chun J."/>
            <person name="Moore E."/>
        </authorList>
    </citation>
    <scope>NUCLEOTIDE SEQUENCE [LARGE SCALE GENOMIC DNA]</scope>
    <source>
        <strain evidence="2 3">CCUG 32756T</strain>
    </source>
</reference>
<organism evidence="2 3">
    <name type="scientific">Helicobacter canis</name>
    <dbReference type="NCBI Taxonomy" id="29419"/>
    <lineage>
        <taxon>Bacteria</taxon>
        <taxon>Pseudomonadati</taxon>
        <taxon>Campylobacterota</taxon>
        <taxon>Epsilonproteobacteria</taxon>
        <taxon>Campylobacterales</taxon>
        <taxon>Helicobacteraceae</taxon>
        <taxon>Helicobacter</taxon>
    </lineage>
</organism>
<dbReference type="Proteomes" id="UP000323707">
    <property type="component" value="Unassembled WGS sequence"/>
</dbReference>
<proteinExistence type="predicted"/>
<dbReference type="AlphaFoldDB" id="A0A5M9QVL8"/>
<comment type="caution">
    <text evidence="2">The sequence shown here is derived from an EMBL/GenBank/DDBJ whole genome shotgun (WGS) entry which is preliminary data.</text>
</comment>
<accession>A0A5M9QVL8</accession>
<evidence type="ECO:0000313" key="2">
    <source>
        <dbReference type="EMBL" id="KAA8711155.1"/>
    </source>
</evidence>
<gene>
    <name evidence="2" type="ORF">F4V45_01350</name>
</gene>
<feature type="compositionally biased region" description="Polar residues" evidence="1">
    <location>
        <begin position="390"/>
        <end position="414"/>
    </location>
</feature>
<feature type="region of interest" description="Disordered" evidence="1">
    <location>
        <begin position="227"/>
        <end position="253"/>
    </location>
</feature>
<sequence>MERFWGLFDGSKFYRLRAKYRSELFDKASAIVLKADIVIDLETSDRVLPLSPSDRHTIATAKDWLKTLEKHYLAGTLGELWTAGEQIYLHRKGLRYFTDTLAEHKARFESNYAMDLVSGAQIASWVAEFVIGIALNALTGLPVWVAVLTSALATITTMLVQIQSIGNTAAEQSLTYITYTQSVQATHAQSRLQTLGGRKALQEGALEIYQGYSNYANGFRYKNYSAGSETYQPSQPYTPSHLQTKPEPSQQDQNLKQLDEQTQGRAHYDLAGNEGFMQKISPHTPQAQAKEPENDLAYRQNTLNNNSQDLRKVLSELAIYLGSTEQYSSSDYLQAVYDFNFNLKEEQFHTYAQSRDFLAQNRRYNHALRASELAYSKHLAKKAAHKDSQALENPYSSLHPQTPSDQNSRPQPPSKIQENIIKLELESSLKAQGLDDEQVSQLVWGSEQESEQQQDAREQAYKQAKIKHLKALDSTKATKAIKAYDLLINYATYIAMNDRTYKKNIATKLQNLYTQGYSEFLAHQVLAEQGETLHASDFNTREVWAQMKESLCGSDVFVYKNGEMKREHLACNAGFWSDIGKFWCEHHIRRTPKLPRPSSHECARYFYHQDTLPYAKAQELALSWHEILRWQSGGDSDPYQTLELGNLDHGRLGGTSDPYSIRFNPNLDKDLESYLQDAPIGEFFSSALAQEIKKLESSAK</sequence>
<dbReference type="RefSeq" id="WP_150336727.1">
    <property type="nucleotide sequence ID" value="NZ_JAERIX010000025.1"/>
</dbReference>